<keyword evidence="2" id="KW-1133">Transmembrane helix</keyword>
<comment type="caution">
    <text evidence="4">The sequence shown here is derived from an EMBL/GenBank/DDBJ whole genome shotgun (WGS) entry which is preliminary data.</text>
</comment>
<dbReference type="InterPro" id="IPR013112">
    <property type="entry name" value="FAD-bd_8"/>
</dbReference>
<name>A0A1Q9CPF7_SYMMI</name>
<feature type="transmembrane region" description="Helical" evidence="2">
    <location>
        <begin position="307"/>
        <end position="330"/>
    </location>
</feature>
<organism evidence="4 5">
    <name type="scientific">Symbiodinium microadriaticum</name>
    <name type="common">Dinoflagellate</name>
    <name type="synonym">Zooxanthella microadriatica</name>
    <dbReference type="NCBI Taxonomy" id="2951"/>
    <lineage>
        <taxon>Eukaryota</taxon>
        <taxon>Sar</taxon>
        <taxon>Alveolata</taxon>
        <taxon>Dinophyceae</taxon>
        <taxon>Suessiales</taxon>
        <taxon>Symbiodiniaceae</taxon>
        <taxon>Symbiodinium</taxon>
    </lineage>
</organism>
<accession>A0A1Q9CPF7</accession>
<dbReference type="AlphaFoldDB" id="A0A1Q9CPF7"/>
<keyword evidence="1" id="KW-0560">Oxidoreductase</keyword>
<dbReference type="Pfam" id="PF08022">
    <property type="entry name" value="FAD_binding_8"/>
    <property type="match status" value="1"/>
</dbReference>
<evidence type="ECO:0000256" key="1">
    <source>
        <dbReference type="ARBA" id="ARBA00023002"/>
    </source>
</evidence>
<evidence type="ECO:0000259" key="3">
    <source>
        <dbReference type="PROSITE" id="PS51384"/>
    </source>
</evidence>
<dbReference type="PANTHER" id="PTHR11972:SF153">
    <property type="entry name" value="SUPEROXIDE-GENERATING NADPH OXIDASE HEAVY CHAIN SUBUNIT A"/>
    <property type="match status" value="1"/>
</dbReference>
<dbReference type="Gene3D" id="3.40.50.80">
    <property type="entry name" value="Nucleotide-binding domain of ferredoxin-NADP reductase (FNR) module"/>
    <property type="match status" value="1"/>
</dbReference>
<feature type="non-terminal residue" evidence="4">
    <location>
        <position position="1"/>
    </location>
</feature>
<feature type="transmembrane region" description="Helical" evidence="2">
    <location>
        <begin position="149"/>
        <end position="169"/>
    </location>
</feature>
<evidence type="ECO:0000313" key="4">
    <source>
        <dbReference type="EMBL" id="OLP84804.1"/>
    </source>
</evidence>
<dbReference type="InterPro" id="IPR050369">
    <property type="entry name" value="RBOH/FRE"/>
</dbReference>
<gene>
    <name evidence="4" type="primary">noxC</name>
    <name evidence="4" type="ORF">AK812_SmicGene34274</name>
</gene>
<dbReference type="SUPFAM" id="SSF63380">
    <property type="entry name" value="Riboflavin synthase domain-like"/>
    <property type="match status" value="1"/>
</dbReference>
<sequence length="730" mass="82262">DLVFQDDRWERALKHLSAEPGWGKEAATQLLRKGAEAYGFWQLPDEALSGLVNQLLPASPKASSGLRQWTQEWAKSASFGGDMEAGPLSSVVPVVSNVTAKFSVAPSSEPSDSLGIETDRFATTWLRAAKSRMSVELPDWTGHVVNTSYLRMISFSLHLLVLLTCLGYASDLVTNKYPSAVMLFSWPIFFARLGGMACAIYSALLFLSMSRGLLSLLSRCLPKHGRNLWFTFLDSHKALVFYSALHTVGHCIGTVPGVLQKSAAELNALLGCAQEEPPYVLHMDLSIFHWPKCPMTDEEKPMNFTEALFLTLPGLTGFLLILVLGVVGWTSRHRFRAARFEMFWYLHNVAIVSWPVLLFFHGSQGWIGIGIPLVVVVVSLPILAYAFSRVARLLRYYLFVGKAVKILRATTRPAKNGTMVGALTQLEISPPPYLWRFHAGMYAFICMPDYAKLQWHPFTITSGKDDATVNFIIAGIGDWTQELAQIAQLLAGHSKLVEAHFYWVTRDASEFVFGWQILRRWLRHDVLQSKIFIHLYNTGSQPSTNLPAFLFRQAVKHQSAVDLEHFQPWLLRWQADSQIQNPGPQFPWCWAEGGREELLWIKCPSWESEGVADKFHRVCTQKDYTSHSSDSDEGQKAKEERMIPVTFGRPNFMRPDISVHVYICGNDMLVKDLESVCQPDISVHVYICGNDMLVKDLESVCHQCSVLAAARSRVEKTPLQKYIVHFERFG</sequence>
<reference evidence="4 5" key="1">
    <citation type="submission" date="2016-02" db="EMBL/GenBank/DDBJ databases">
        <title>Genome analysis of coral dinoflagellate symbionts highlights evolutionary adaptations to a symbiotic lifestyle.</title>
        <authorList>
            <person name="Aranda M."/>
            <person name="Li Y."/>
            <person name="Liew Y.J."/>
            <person name="Baumgarten S."/>
            <person name="Simakov O."/>
            <person name="Wilson M."/>
            <person name="Piel J."/>
            <person name="Ashoor H."/>
            <person name="Bougouffa S."/>
            <person name="Bajic V.B."/>
            <person name="Ryu T."/>
            <person name="Ravasi T."/>
            <person name="Bayer T."/>
            <person name="Micklem G."/>
            <person name="Kim H."/>
            <person name="Bhak J."/>
            <person name="Lajeunesse T.C."/>
            <person name="Voolstra C.R."/>
        </authorList>
    </citation>
    <scope>NUCLEOTIDE SEQUENCE [LARGE SCALE GENOMIC DNA]</scope>
    <source>
        <strain evidence="4 5">CCMP2467</strain>
    </source>
</reference>
<feature type="transmembrane region" description="Helical" evidence="2">
    <location>
        <begin position="342"/>
        <end position="360"/>
    </location>
</feature>
<feature type="transmembrane region" description="Helical" evidence="2">
    <location>
        <begin position="238"/>
        <end position="259"/>
    </location>
</feature>
<dbReference type="InterPro" id="IPR039261">
    <property type="entry name" value="FNR_nucleotide-bd"/>
</dbReference>
<keyword evidence="2" id="KW-0472">Membrane</keyword>
<feature type="transmembrane region" description="Helical" evidence="2">
    <location>
        <begin position="189"/>
        <end position="217"/>
    </location>
</feature>
<dbReference type="PANTHER" id="PTHR11972">
    <property type="entry name" value="NADPH OXIDASE"/>
    <property type="match status" value="1"/>
</dbReference>
<dbReference type="Proteomes" id="UP000186817">
    <property type="component" value="Unassembled WGS sequence"/>
</dbReference>
<dbReference type="GO" id="GO:0016491">
    <property type="term" value="F:oxidoreductase activity"/>
    <property type="evidence" value="ECO:0007669"/>
    <property type="project" value="UniProtKB-KW"/>
</dbReference>
<protein>
    <submittedName>
        <fullName evidence="4">Superoxide-generating NADPH oxidase heavy chain subunit C</fullName>
    </submittedName>
</protein>
<dbReference type="GO" id="GO:0005886">
    <property type="term" value="C:plasma membrane"/>
    <property type="evidence" value="ECO:0007669"/>
    <property type="project" value="TreeGrafter"/>
</dbReference>
<dbReference type="InterPro" id="IPR017927">
    <property type="entry name" value="FAD-bd_FR_type"/>
</dbReference>
<dbReference type="EMBL" id="LSRX01001017">
    <property type="protein sequence ID" value="OLP84804.1"/>
    <property type="molecule type" value="Genomic_DNA"/>
</dbReference>
<feature type="domain" description="FAD-binding FR-type" evidence="3">
    <location>
        <begin position="394"/>
        <end position="514"/>
    </location>
</feature>
<feature type="transmembrane region" description="Helical" evidence="2">
    <location>
        <begin position="366"/>
        <end position="387"/>
    </location>
</feature>
<evidence type="ECO:0000313" key="5">
    <source>
        <dbReference type="Proteomes" id="UP000186817"/>
    </source>
</evidence>
<keyword evidence="5" id="KW-1185">Reference proteome</keyword>
<keyword evidence="2" id="KW-0812">Transmembrane</keyword>
<dbReference type="PROSITE" id="PS51384">
    <property type="entry name" value="FAD_FR"/>
    <property type="match status" value="1"/>
</dbReference>
<dbReference type="OrthoDB" id="423121at2759"/>
<proteinExistence type="predicted"/>
<dbReference type="InterPro" id="IPR017938">
    <property type="entry name" value="Riboflavin_synthase-like_b-brl"/>
</dbReference>
<evidence type="ECO:0000256" key="2">
    <source>
        <dbReference type="SAM" id="Phobius"/>
    </source>
</evidence>